<dbReference type="Proteomes" id="UP000831460">
    <property type="component" value="Chromosome"/>
</dbReference>
<evidence type="ECO:0000313" key="1">
    <source>
        <dbReference type="EMBL" id="UOE42145.1"/>
    </source>
</evidence>
<reference evidence="1 3" key="1">
    <citation type="submission" date="2022-03" db="EMBL/GenBank/DDBJ databases">
        <title>Chryseobacterium sp. isolated from particulate matters in swine house.</title>
        <authorList>
            <person name="Won M."/>
            <person name="Kim S.-J."/>
            <person name="Kwon S.-W."/>
        </authorList>
    </citation>
    <scope>NUCLEOTIDE SEQUENCE [LARGE SCALE GENOMIC DNA]</scope>
    <source>
        <strain evidence="1 3">SC2-2</strain>
    </source>
</reference>
<gene>
    <name evidence="1" type="ORF">MTP09_05780</name>
    <name evidence="2" type="ORF">MTP09_06075</name>
</gene>
<evidence type="ECO:0000313" key="2">
    <source>
        <dbReference type="EMBL" id="UOE42202.1"/>
    </source>
</evidence>
<dbReference type="EMBL" id="CP094532">
    <property type="protein sequence ID" value="UOE42202.1"/>
    <property type="molecule type" value="Genomic_DNA"/>
</dbReference>
<protein>
    <submittedName>
        <fullName evidence="1">Uncharacterized protein</fullName>
    </submittedName>
</protein>
<sequence>MGIFDIFKSSKNENANPIFNSIGKFSLVEFDGTKNFKGNINSNIGQNIELLFPINGTEISTYQTEYFKKIENNWNSIINQLKNLNSQIEFENYKVVNIIIPDKENEFYDMDAEIVFEKNGNIISAILTALNVDEIIEN</sequence>
<dbReference type="EMBL" id="CP094532">
    <property type="protein sequence ID" value="UOE42145.1"/>
    <property type="molecule type" value="Genomic_DNA"/>
</dbReference>
<proteinExistence type="predicted"/>
<organism evidence="1 3">
    <name type="scientific">Chryseobacterium suipulveris</name>
    <dbReference type="NCBI Taxonomy" id="2929800"/>
    <lineage>
        <taxon>Bacteria</taxon>
        <taxon>Pseudomonadati</taxon>
        <taxon>Bacteroidota</taxon>
        <taxon>Flavobacteriia</taxon>
        <taxon>Flavobacteriales</taxon>
        <taxon>Weeksellaceae</taxon>
        <taxon>Chryseobacterium group</taxon>
        <taxon>Chryseobacterium</taxon>
    </lineage>
</organism>
<accession>A0ABY4C060</accession>
<evidence type="ECO:0000313" key="3">
    <source>
        <dbReference type="Proteomes" id="UP000831460"/>
    </source>
</evidence>
<dbReference type="RefSeq" id="WP_243551108.1">
    <property type="nucleotide sequence ID" value="NZ_CP094532.1"/>
</dbReference>
<keyword evidence="3" id="KW-1185">Reference proteome</keyword>
<name>A0ABY4C060_9FLAO</name>